<dbReference type="SMART" id="SM00850">
    <property type="entry name" value="LytTR"/>
    <property type="match status" value="1"/>
</dbReference>
<dbReference type="GO" id="GO:0003677">
    <property type="term" value="F:DNA binding"/>
    <property type="evidence" value="ECO:0007669"/>
    <property type="project" value="UniProtKB-KW"/>
</dbReference>
<evidence type="ECO:0000313" key="4">
    <source>
        <dbReference type="EMBL" id="RFZ90095.1"/>
    </source>
</evidence>
<dbReference type="Proteomes" id="UP000264217">
    <property type="component" value="Unassembled WGS sequence"/>
</dbReference>
<dbReference type="RefSeq" id="WP_117394062.1">
    <property type="nucleotide sequence ID" value="NZ_QWDC01000005.1"/>
</dbReference>
<evidence type="ECO:0000259" key="3">
    <source>
        <dbReference type="PROSITE" id="PS50930"/>
    </source>
</evidence>
<proteinExistence type="predicted"/>
<dbReference type="GO" id="GO:0000156">
    <property type="term" value="F:phosphorelay response regulator activity"/>
    <property type="evidence" value="ECO:0007669"/>
    <property type="project" value="InterPro"/>
</dbReference>
<dbReference type="Gene3D" id="2.40.50.1020">
    <property type="entry name" value="LytTr DNA-binding domain"/>
    <property type="match status" value="1"/>
</dbReference>
<feature type="domain" description="Response regulatory" evidence="2">
    <location>
        <begin position="3"/>
        <end position="114"/>
    </location>
</feature>
<sequence length="231" mass="26176">MLTAIAIDDEPLALKAITILCEQIPFVRLAATFTRPTEAIGYLHSEKIDLIFLDIRMPDITGIDFVNSLSKPVMVIFTTAYSEYAVQCFELDAVDYLLKPFSFARLLKACSKAADLHVLRSESTRPTAFRKSLFVKSGYEQVKVILDDILYIESLGNYVQFICTNGKVVSRLTMNETADLLPKENFLRIHRSYLVAKSIITKVDKQTVWLKDKALPIGEVFAHDIQQYLKS</sequence>
<evidence type="ECO:0000256" key="1">
    <source>
        <dbReference type="PROSITE-ProRule" id="PRU00169"/>
    </source>
</evidence>
<dbReference type="PANTHER" id="PTHR37299">
    <property type="entry name" value="TRANSCRIPTIONAL REGULATOR-RELATED"/>
    <property type="match status" value="1"/>
</dbReference>
<evidence type="ECO:0000313" key="5">
    <source>
        <dbReference type="Proteomes" id="UP000264217"/>
    </source>
</evidence>
<feature type="domain" description="HTH LytTR-type" evidence="3">
    <location>
        <begin position="133"/>
        <end position="206"/>
    </location>
</feature>
<gene>
    <name evidence="4" type="ORF">D0C36_22910</name>
</gene>
<dbReference type="InterPro" id="IPR011006">
    <property type="entry name" value="CheY-like_superfamily"/>
</dbReference>
<dbReference type="Pfam" id="PF00072">
    <property type="entry name" value="Response_reg"/>
    <property type="match status" value="1"/>
</dbReference>
<protein>
    <submittedName>
        <fullName evidence="4">DNA-binding response regulator</fullName>
    </submittedName>
</protein>
<dbReference type="AlphaFoldDB" id="A0A372NNZ2"/>
<dbReference type="SUPFAM" id="SSF52172">
    <property type="entry name" value="CheY-like"/>
    <property type="match status" value="1"/>
</dbReference>
<dbReference type="EMBL" id="QWDC01000005">
    <property type="protein sequence ID" value="RFZ90095.1"/>
    <property type="molecule type" value="Genomic_DNA"/>
</dbReference>
<name>A0A372NNZ2_9SPHI</name>
<evidence type="ECO:0000259" key="2">
    <source>
        <dbReference type="PROSITE" id="PS50110"/>
    </source>
</evidence>
<keyword evidence="1" id="KW-0597">Phosphoprotein</keyword>
<accession>A0A372NNZ2</accession>
<reference evidence="4 5" key="1">
    <citation type="submission" date="2018-08" db="EMBL/GenBank/DDBJ databases">
        <title>Mucilaginibacter sp. MYSH2.</title>
        <authorList>
            <person name="Seo T."/>
        </authorList>
    </citation>
    <scope>NUCLEOTIDE SEQUENCE [LARGE SCALE GENOMIC DNA]</scope>
    <source>
        <strain evidence="4 5">MYSH2</strain>
    </source>
</reference>
<dbReference type="PROSITE" id="PS50930">
    <property type="entry name" value="HTH_LYTTR"/>
    <property type="match status" value="1"/>
</dbReference>
<comment type="caution">
    <text evidence="4">The sequence shown here is derived from an EMBL/GenBank/DDBJ whole genome shotgun (WGS) entry which is preliminary data.</text>
</comment>
<dbReference type="InterPro" id="IPR001789">
    <property type="entry name" value="Sig_transdc_resp-reg_receiver"/>
</dbReference>
<dbReference type="PANTHER" id="PTHR37299:SF1">
    <property type="entry name" value="STAGE 0 SPORULATION PROTEIN A HOMOLOG"/>
    <property type="match status" value="1"/>
</dbReference>
<keyword evidence="5" id="KW-1185">Reference proteome</keyword>
<dbReference type="Gene3D" id="3.40.50.2300">
    <property type="match status" value="1"/>
</dbReference>
<organism evidence="4 5">
    <name type="scientific">Mucilaginibacter conchicola</name>
    <dbReference type="NCBI Taxonomy" id="2303333"/>
    <lineage>
        <taxon>Bacteria</taxon>
        <taxon>Pseudomonadati</taxon>
        <taxon>Bacteroidota</taxon>
        <taxon>Sphingobacteriia</taxon>
        <taxon>Sphingobacteriales</taxon>
        <taxon>Sphingobacteriaceae</taxon>
        <taxon>Mucilaginibacter</taxon>
    </lineage>
</organism>
<dbReference type="InterPro" id="IPR046947">
    <property type="entry name" value="LytR-like"/>
</dbReference>
<feature type="modified residue" description="4-aspartylphosphate" evidence="1">
    <location>
        <position position="54"/>
    </location>
</feature>
<dbReference type="Pfam" id="PF04397">
    <property type="entry name" value="LytTR"/>
    <property type="match status" value="1"/>
</dbReference>
<dbReference type="OrthoDB" id="9787344at2"/>
<dbReference type="PROSITE" id="PS50110">
    <property type="entry name" value="RESPONSE_REGULATORY"/>
    <property type="match status" value="1"/>
</dbReference>
<dbReference type="InterPro" id="IPR007492">
    <property type="entry name" value="LytTR_DNA-bd_dom"/>
</dbReference>
<keyword evidence="4" id="KW-0238">DNA-binding</keyword>
<dbReference type="SMART" id="SM00448">
    <property type="entry name" value="REC"/>
    <property type="match status" value="1"/>
</dbReference>